<comment type="similarity">
    <text evidence="2">Belongs to the DAMOX/DASOX family.</text>
</comment>
<dbReference type="AlphaFoldDB" id="A0A5D3AQK0"/>
<keyword evidence="7" id="KW-0472">Membrane</keyword>
<evidence type="ECO:0000256" key="7">
    <source>
        <dbReference type="SAM" id="Phobius"/>
    </source>
</evidence>
<feature type="transmembrane region" description="Helical" evidence="7">
    <location>
        <begin position="236"/>
        <end position="259"/>
    </location>
</feature>
<name>A0A5D3AQK0_9TREE</name>
<sequence length="781" mass="86470">MPHSHSQSTSHSPYPKPTRLPRSPSDPIHLSYPSPSPTSRSPLHSPLRGPSPGPAAGQQIYVLTADGSSLFLVDPSKPRGGEEPPPYASFPVQPLPLAGGDDEDAEEPGVSRVEFPRVDEEGPHRHRARTLSAISNQERYRPRTSTFTRPPASRRARSALSTPEPRTAWLVPDETTPLLPSCDLESAPVADEEVGWRGRGWWKGVWCGELEDGEEDTRVGWGGGWKRYWRPVGRSAYWGSVLHLVFLNFPFALLVWPWLLVGTLAGTALLITLPLGAIVWWLTLIISRSAARLETIMQLHYHTPLPPGKTAQYHPIFYRPLPVPRSSSPYYTPLPSPSSHPHPHPYHTTPSSPLPPTSDPYPIIWDKRFTKNSYAMFLDHYSYSALSYFLLIKPLLTLFGTIMCIVVLALGVVLGLSIAHELTKKGLKVAVVAKDLPEDLDSTGFASPWAGANWHSVASKDNIPEQERDRYTFHQFERLAREIPHLCERRPYRYYWNEDDDGGWGECWYKDLVFGFRTLTPSELPPNFKHGVTYESYTLNTPLYLTHLASTLRALSVPILRHRLSSLSEAYNLPNLGPVELVINSTGLGALSLLGVEDKKVFPARGQTILARAPWVNVCYGLNGKISPSWQRVYIIPRPGPDGHVILGGVYRPNDWSTGPDPAVAERILQETWKVCPELDGKGGKGSWKDIEIVSHNVGLRPCREGGLRLELERFTVGEGVKPGLETVKGKNSKAGGRGRKVGVVHAYGIGMAGYQSSLGVAKEAGEKVVEYLNGSGKAKL</sequence>
<evidence type="ECO:0000256" key="4">
    <source>
        <dbReference type="ARBA" id="ARBA00022827"/>
    </source>
</evidence>
<dbReference type="Pfam" id="PF01266">
    <property type="entry name" value="DAO"/>
    <property type="match status" value="1"/>
</dbReference>
<evidence type="ECO:0000256" key="2">
    <source>
        <dbReference type="ARBA" id="ARBA00006730"/>
    </source>
</evidence>
<dbReference type="GO" id="GO:0019478">
    <property type="term" value="P:D-amino acid catabolic process"/>
    <property type="evidence" value="ECO:0007669"/>
    <property type="project" value="TreeGrafter"/>
</dbReference>
<dbReference type="GO" id="GO:0005737">
    <property type="term" value="C:cytoplasm"/>
    <property type="evidence" value="ECO:0007669"/>
    <property type="project" value="TreeGrafter"/>
</dbReference>
<reference evidence="9 10" key="1">
    <citation type="submission" date="2017-05" db="EMBL/GenBank/DDBJ databases">
        <title>The Genome Sequence of Tsuchiyaea wingfieldii DSM 27421.</title>
        <authorList>
            <person name="Cuomo C."/>
            <person name="Passer A."/>
            <person name="Billmyre B."/>
            <person name="Heitman J."/>
        </authorList>
    </citation>
    <scope>NUCLEOTIDE SEQUENCE [LARGE SCALE GENOMIC DNA]</scope>
    <source>
        <strain evidence="9 10">DSM 27421</strain>
    </source>
</reference>
<organism evidence="9 10">
    <name type="scientific">Cryptococcus floricola</name>
    <dbReference type="NCBI Taxonomy" id="2591691"/>
    <lineage>
        <taxon>Eukaryota</taxon>
        <taxon>Fungi</taxon>
        <taxon>Dikarya</taxon>
        <taxon>Basidiomycota</taxon>
        <taxon>Agaricomycotina</taxon>
        <taxon>Tremellomycetes</taxon>
        <taxon>Tremellales</taxon>
        <taxon>Cryptococcaceae</taxon>
        <taxon>Cryptococcus</taxon>
    </lineage>
</organism>
<feature type="region of interest" description="Disordered" evidence="6">
    <location>
        <begin position="1"/>
        <end position="108"/>
    </location>
</feature>
<dbReference type="InterPro" id="IPR023209">
    <property type="entry name" value="DAO"/>
</dbReference>
<dbReference type="InterPro" id="IPR006076">
    <property type="entry name" value="FAD-dep_OxRdtase"/>
</dbReference>
<keyword evidence="10" id="KW-1185">Reference proteome</keyword>
<dbReference type="EMBL" id="NIDF01000129">
    <property type="protein sequence ID" value="TYJ52529.1"/>
    <property type="molecule type" value="Genomic_DNA"/>
</dbReference>
<dbReference type="SUPFAM" id="SSF54373">
    <property type="entry name" value="FAD-linked reductases, C-terminal domain"/>
    <property type="match status" value="1"/>
</dbReference>
<dbReference type="PANTHER" id="PTHR11530:SF30">
    <property type="entry name" value="FAD DEPENDENT OXIDOREDUCTASE DOMAIN-CONTAINING PROTEIN"/>
    <property type="match status" value="1"/>
</dbReference>
<feature type="transmembrane region" description="Helical" evidence="7">
    <location>
        <begin position="398"/>
        <end position="419"/>
    </location>
</feature>
<keyword evidence="7" id="KW-1133">Transmembrane helix</keyword>
<proteinExistence type="inferred from homology"/>
<feature type="domain" description="FAD dependent oxidoreductase" evidence="8">
    <location>
        <begin position="413"/>
        <end position="766"/>
    </location>
</feature>
<comment type="caution">
    <text evidence="9">The sequence shown here is derived from an EMBL/GenBank/DDBJ whole genome shotgun (WGS) entry which is preliminary data.</text>
</comment>
<feature type="transmembrane region" description="Helical" evidence="7">
    <location>
        <begin position="265"/>
        <end position="287"/>
    </location>
</feature>
<feature type="region of interest" description="Disordered" evidence="6">
    <location>
        <begin position="138"/>
        <end position="163"/>
    </location>
</feature>
<feature type="compositionally biased region" description="Low complexity" evidence="6">
    <location>
        <begin position="1"/>
        <end position="12"/>
    </location>
</feature>
<evidence type="ECO:0000256" key="3">
    <source>
        <dbReference type="ARBA" id="ARBA00022630"/>
    </source>
</evidence>
<dbReference type="GO" id="GO:0003884">
    <property type="term" value="F:D-amino-acid oxidase activity"/>
    <property type="evidence" value="ECO:0007669"/>
    <property type="project" value="InterPro"/>
</dbReference>
<evidence type="ECO:0000256" key="5">
    <source>
        <dbReference type="ARBA" id="ARBA00023002"/>
    </source>
</evidence>
<accession>A0A5D3AQK0</accession>
<evidence type="ECO:0000313" key="10">
    <source>
        <dbReference type="Proteomes" id="UP000322245"/>
    </source>
</evidence>
<evidence type="ECO:0000313" key="9">
    <source>
        <dbReference type="EMBL" id="TYJ52529.1"/>
    </source>
</evidence>
<keyword evidence="3" id="KW-0285">Flavoprotein</keyword>
<evidence type="ECO:0000256" key="6">
    <source>
        <dbReference type="SAM" id="MobiDB-lite"/>
    </source>
</evidence>
<keyword evidence="4" id="KW-0274">FAD</keyword>
<dbReference type="Proteomes" id="UP000322245">
    <property type="component" value="Unassembled WGS sequence"/>
</dbReference>
<feature type="compositionally biased region" description="Low complexity" evidence="6">
    <location>
        <begin position="30"/>
        <end position="47"/>
    </location>
</feature>
<comment type="cofactor">
    <cofactor evidence="1">
        <name>FAD</name>
        <dbReference type="ChEBI" id="CHEBI:57692"/>
    </cofactor>
</comment>
<dbReference type="Gene3D" id="3.30.9.10">
    <property type="entry name" value="D-Amino Acid Oxidase, subunit A, domain 2"/>
    <property type="match status" value="1"/>
</dbReference>
<evidence type="ECO:0000256" key="1">
    <source>
        <dbReference type="ARBA" id="ARBA00001974"/>
    </source>
</evidence>
<dbReference type="SUPFAM" id="SSF51971">
    <property type="entry name" value="Nucleotide-binding domain"/>
    <property type="match status" value="1"/>
</dbReference>
<feature type="region of interest" description="Disordered" evidence="6">
    <location>
        <begin position="332"/>
        <end position="355"/>
    </location>
</feature>
<protein>
    <recommendedName>
        <fullName evidence="8">FAD dependent oxidoreductase domain-containing protein</fullName>
    </recommendedName>
</protein>
<keyword evidence="5" id="KW-0560">Oxidoreductase</keyword>
<gene>
    <name evidence="9" type="ORF">B9479_006853</name>
</gene>
<dbReference type="GO" id="GO:0071949">
    <property type="term" value="F:FAD binding"/>
    <property type="evidence" value="ECO:0007669"/>
    <property type="project" value="InterPro"/>
</dbReference>
<dbReference type="Gene3D" id="3.40.50.720">
    <property type="entry name" value="NAD(P)-binding Rossmann-like Domain"/>
    <property type="match status" value="1"/>
</dbReference>
<dbReference type="PANTHER" id="PTHR11530">
    <property type="entry name" value="D-AMINO ACID OXIDASE"/>
    <property type="match status" value="1"/>
</dbReference>
<keyword evidence="7" id="KW-0812">Transmembrane</keyword>
<evidence type="ECO:0000259" key="8">
    <source>
        <dbReference type="Pfam" id="PF01266"/>
    </source>
</evidence>